<dbReference type="PANTHER" id="PTHR46797:SF1">
    <property type="entry name" value="METHYLPHOSPHONATE SYNTHASE"/>
    <property type="match status" value="1"/>
</dbReference>
<dbReference type="SMART" id="SM00530">
    <property type="entry name" value="HTH_XRE"/>
    <property type="match status" value="1"/>
</dbReference>
<dbReference type="InterPro" id="IPR010982">
    <property type="entry name" value="Lambda_DNA-bd_dom_sf"/>
</dbReference>
<gene>
    <name evidence="2" type="ORF">EII21_04795</name>
</gene>
<dbReference type="Proteomes" id="UP000269923">
    <property type="component" value="Unassembled WGS sequence"/>
</dbReference>
<protein>
    <submittedName>
        <fullName evidence="2">XRE family transcriptional regulator</fullName>
    </submittedName>
</protein>
<dbReference type="Pfam" id="PF01381">
    <property type="entry name" value="HTH_3"/>
    <property type="match status" value="1"/>
</dbReference>
<dbReference type="OrthoDB" id="1097442at2"/>
<dbReference type="Gene3D" id="1.10.260.40">
    <property type="entry name" value="lambda repressor-like DNA-binding domains"/>
    <property type="match status" value="1"/>
</dbReference>
<name>A0A3P2A6I3_9NEIS</name>
<organism evidence="2 3">
    <name type="scientific">Conchiformibius steedae</name>
    <dbReference type="NCBI Taxonomy" id="153493"/>
    <lineage>
        <taxon>Bacteria</taxon>
        <taxon>Pseudomonadati</taxon>
        <taxon>Pseudomonadota</taxon>
        <taxon>Betaproteobacteria</taxon>
        <taxon>Neisseriales</taxon>
        <taxon>Neisseriaceae</taxon>
        <taxon>Conchiformibius</taxon>
    </lineage>
</organism>
<dbReference type="AlphaFoldDB" id="A0A3P2A6I3"/>
<dbReference type="CDD" id="cd00093">
    <property type="entry name" value="HTH_XRE"/>
    <property type="match status" value="1"/>
</dbReference>
<keyword evidence="3" id="KW-1185">Reference proteome</keyword>
<dbReference type="GO" id="GO:0005829">
    <property type="term" value="C:cytosol"/>
    <property type="evidence" value="ECO:0007669"/>
    <property type="project" value="TreeGrafter"/>
</dbReference>
<dbReference type="EMBL" id="RQYC01000005">
    <property type="protein sequence ID" value="RRD90595.1"/>
    <property type="molecule type" value="Genomic_DNA"/>
</dbReference>
<comment type="caution">
    <text evidence="2">The sequence shown here is derived from an EMBL/GenBank/DDBJ whole genome shotgun (WGS) entry which is preliminary data.</text>
</comment>
<dbReference type="InterPro" id="IPR050807">
    <property type="entry name" value="TransReg_Diox_bact_type"/>
</dbReference>
<dbReference type="GO" id="GO:0003677">
    <property type="term" value="F:DNA binding"/>
    <property type="evidence" value="ECO:0007669"/>
    <property type="project" value="UniProtKB-KW"/>
</dbReference>
<dbReference type="SUPFAM" id="SSF47413">
    <property type="entry name" value="lambda repressor-like DNA-binding domains"/>
    <property type="match status" value="1"/>
</dbReference>
<proteinExistence type="predicted"/>
<dbReference type="RefSeq" id="WP_027022389.1">
    <property type="nucleotide sequence ID" value="NZ_CP059563.1"/>
</dbReference>
<dbReference type="PROSITE" id="PS50943">
    <property type="entry name" value="HTH_CROC1"/>
    <property type="match status" value="1"/>
</dbReference>
<evidence type="ECO:0000313" key="3">
    <source>
        <dbReference type="Proteomes" id="UP000269923"/>
    </source>
</evidence>
<evidence type="ECO:0000313" key="2">
    <source>
        <dbReference type="EMBL" id="RRD90595.1"/>
    </source>
</evidence>
<reference evidence="2 3" key="1">
    <citation type="submission" date="2018-11" db="EMBL/GenBank/DDBJ databases">
        <title>Genomes From Bacteria Associated with the Canine Oral Cavity: a Test Case for Automated Genome-Based Taxonomic Assignment.</title>
        <authorList>
            <person name="Coil D.A."/>
            <person name="Jospin G."/>
            <person name="Darling A.E."/>
            <person name="Wallis C."/>
            <person name="Davis I.J."/>
            <person name="Harris S."/>
            <person name="Eisen J.A."/>
            <person name="Holcombe L.J."/>
            <person name="O'Flynn C."/>
        </authorList>
    </citation>
    <scope>NUCLEOTIDE SEQUENCE [LARGE SCALE GENOMIC DNA]</scope>
    <source>
        <strain evidence="2 3">COT-280</strain>
    </source>
</reference>
<sequence>METLTRAFGKVLRTRRKNLKLTQEQLAFEADLQRVYISLLELGRQQPSLVTVFKLAEGLNCSPAVLIDETEKMLRQFENT</sequence>
<dbReference type="InterPro" id="IPR001387">
    <property type="entry name" value="Cro/C1-type_HTH"/>
</dbReference>
<evidence type="ECO:0000256" key="1">
    <source>
        <dbReference type="ARBA" id="ARBA00023125"/>
    </source>
</evidence>
<keyword evidence="1" id="KW-0238">DNA-binding</keyword>
<dbReference type="GO" id="GO:0003700">
    <property type="term" value="F:DNA-binding transcription factor activity"/>
    <property type="evidence" value="ECO:0007669"/>
    <property type="project" value="TreeGrafter"/>
</dbReference>
<dbReference type="PANTHER" id="PTHR46797">
    <property type="entry name" value="HTH-TYPE TRANSCRIPTIONAL REGULATOR"/>
    <property type="match status" value="1"/>
</dbReference>
<accession>A0A3P2A6I3</accession>